<dbReference type="Gene3D" id="2.60.420.10">
    <property type="entry name" value="Maltose phosphorylase, domain 3"/>
    <property type="match status" value="1"/>
</dbReference>
<feature type="chain" id="PRO_5020598403" evidence="1">
    <location>
        <begin position="20"/>
        <end position="760"/>
    </location>
</feature>
<keyword evidence="1" id="KW-0732">Signal</keyword>
<comment type="caution">
    <text evidence="5">The sequence shown here is derived from an EMBL/GenBank/DDBJ whole genome shotgun (WGS) entry which is preliminary data.</text>
</comment>
<dbReference type="InterPro" id="IPR048932">
    <property type="entry name" value="Rhamnosid-like_N_bacteroidetes"/>
</dbReference>
<dbReference type="OrthoDB" id="9815108at2"/>
<dbReference type="AlphaFoldDB" id="A0A4R8DT13"/>
<feature type="domain" description="Alpha-rhamnosidase-like N-terminal" evidence="4">
    <location>
        <begin position="100"/>
        <end position="299"/>
    </location>
</feature>
<accession>A0A4R8DT13</accession>
<evidence type="ECO:0000259" key="4">
    <source>
        <dbReference type="Pfam" id="PF21209"/>
    </source>
</evidence>
<proteinExistence type="predicted"/>
<name>A0A4R8DT13_9BACT</name>
<dbReference type="Pfam" id="PF17389">
    <property type="entry name" value="Bac_rhamnosid6H"/>
    <property type="match status" value="1"/>
</dbReference>
<organism evidence="5 6">
    <name type="scientific">Dinghuibacter silviterrae</name>
    <dbReference type="NCBI Taxonomy" id="1539049"/>
    <lineage>
        <taxon>Bacteria</taxon>
        <taxon>Pseudomonadati</taxon>
        <taxon>Bacteroidota</taxon>
        <taxon>Chitinophagia</taxon>
        <taxon>Chitinophagales</taxon>
        <taxon>Chitinophagaceae</taxon>
        <taxon>Dinghuibacter</taxon>
    </lineage>
</organism>
<dbReference type="InterPro" id="IPR012341">
    <property type="entry name" value="6hp_glycosidase-like_sf"/>
</dbReference>
<keyword evidence="6" id="KW-1185">Reference proteome</keyword>
<dbReference type="Gene3D" id="1.50.10.10">
    <property type="match status" value="1"/>
</dbReference>
<evidence type="ECO:0000259" key="3">
    <source>
        <dbReference type="Pfam" id="PF17390"/>
    </source>
</evidence>
<feature type="signal peptide" evidence="1">
    <location>
        <begin position="1"/>
        <end position="19"/>
    </location>
</feature>
<dbReference type="InterPro" id="IPR035398">
    <property type="entry name" value="Bac_rhamnosid_C"/>
</dbReference>
<feature type="domain" description="Alpha-L-rhamnosidase six-hairpin glycosidase" evidence="2">
    <location>
        <begin position="322"/>
        <end position="651"/>
    </location>
</feature>
<protein>
    <submittedName>
        <fullName evidence="5">Alpha-L-rhamnosidase-like protein</fullName>
    </submittedName>
</protein>
<feature type="domain" description="Alpha-L-rhamnosidase C-terminal" evidence="3">
    <location>
        <begin position="655"/>
        <end position="696"/>
    </location>
</feature>
<dbReference type="GO" id="GO:0005975">
    <property type="term" value="P:carbohydrate metabolic process"/>
    <property type="evidence" value="ECO:0007669"/>
    <property type="project" value="InterPro"/>
</dbReference>
<dbReference type="InterPro" id="IPR008928">
    <property type="entry name" value="6-hairpin_glycosidase_sf"/>
</dbReference>
<dbReference type="InterPro" id="IPR035396">
    <property type="entry name" value="Bac_rhamnosid6H"/>
</dbReference>
<evidence type="ECO:0000313" key="5">
    <source>
        <dbReference type="EMBL" id="TDX01400.1"/>
    </source>
</evidence>
<dbReference type="Pfam" id="PF21209">
    <property type="entry name" value="Bac_rhamnosid-like_N"/>
    <property type="match status" value="1"/>
</dbReference>
<evidence type="ECO:0000313" key="6">
    <source>
        <dbReference type="Proteomes" id="UP000294498"/>
    </source>
</evidence>
<gene>
    <name evidence="5" type="ORF">EDB95_2434</name>
</gene>
<reference evidence="5 6" key="1">
    <citation type="submission" date="2019-03" db="EMBL/GenBank/DDBJ databases">
        <title>Genomic Encyclopedia of Type Strains, Phase IV (KMG-IV): sequencing the most valuable type-strain genomes for metagenomic binning, comparative biology and taxonomic classification.</title>
        <authorList>
            <person name="Goeker M."/>
        </authorList>
    </citation>
    <scope>NUCLEOTIDE SEQUENCE [LARGE SCALE GENOMIC DNA]</scope>
    <source>
        <strain evidence="5 6">DSM 100059</strain>
    </source>
</reference>
<dbReference type="RefSeq" id="WP_133993894.1">
    <property type="nucleotide sequence ID" value="NZ_SODV01000001.1"/>
</dbReference>
<evidence type="ECO:0000256" key="1">
    <source>
        <dbReference type="SAM" id="SignalP"/>
    </source>
</evidence>
<dbReference type="EMBL" id="SODV01000001">
    <property type="protein sequence ID" value="TDX01400.1"/>
    <property type="molecule type" value="Genomic_DNA"/>
</dbReference>
<evidence type="ECO:0000259" key="2">
    <source>
        <dbReference type="Pfam" id="PF17389"/>
    </source>
</evidence>
<dbReference type="PANTHER" id="PTHR34987">
    <property type="entry name" value="C, PUTATIVE (AFU_ORTHOLOGUE AFUA_3G02880)-RELATED"/>
    <property type="match status" value="1"/>
</dbReference>
<dbReference type="Pfam" id="PF17390">
    <property type="entry name" value="Bac_rhamnosid_C"/>
    <property type="match status" value="1"/>
</dbReference>
<dbReference type="Gene3D" id="2.60.120.260">
    <property type="entry name" value="Galactose-binding domain-like"/>
    <property type="match status" value="2"/>
</dbReference>
<dbReference type="PANTHER" id="PTHR34987:SF6">
    <property type="entry name" value="ALPHA-L-RHAMNOSIDASE SIX-HAIRPIN GLYCOSIDASE DOMAIN-CONTAINING PROTEIN"/>
    <property type="match status" value="1"/>
</dbReference>
<dbReference type="SUPFAM" id="SSF48208">
    <property type="entry name" value="Six-hairpin glycosidases"/>
    <property type="match status" value="1"/>
</dbReference>
<sequence>MKKGLFLLFVLLSGAPAYAQTPSAHVAAAAPRAAAGGPAPAAAPVATASAPVAGAAPRASWIWYPGDFAIWLSAEVENRRAERGAFFPPFWKLDNPYILVDFHKSFVLPFAEDVHIFSEGQYNLKLDGRMQPSSSVVHIDAGPHDIDLKVFCRDRVPAIFVSAPDLVSDSTWRVTCEDKEWIDATGKVSDKSGTVWMPAESWGFSDPAATPSQYKLATQPISPVSVVRQSNGWLLDFGRETFGYVVLHGVHGNGPLHLYYGESREEALSTDSCETLDHLQVSAGERWVAPVSRAFRYVHLQTDLAIDSVSALYEYNPLPIRGAFRCSDTLLNRIWDVASYTLHLATREFFLDGIKRDRWIWSGDAYQSDLMNYYLFFDSSEVTRTLYALRGKDPVTSHVNTILDYTFYWFMGIYDYYLYTGDASFIRTCYPRMVTLMDYVLGRRDANGMVQGLPGDWVFIDWADGLSKKGALSFEQLLFCRSLETMDMCARLAGDTISLYGTLARRLRTDVLSRFWDPSRGALVHNMMDGHLTATVNRYANMFGVLLNYFSPAQRTSVLHRVLLNDSIAPITTPYMQFYAQEALCALGHQDDVLQQIKAYWGGMLHEGATTFWEKYDPAEHGVQDYALYGRPYGRSLCHAWGASPLYLLGKYYLGVRPLTPGYASYLVCPTLGGLSWITGTVPTPHGDIQVYCNRSELRVTAVPGHGVLRFASRSLPRCAEGPVRKMGEGLYEVDLDKAGTYTVYYEVADKDVVAKLWER</sequence>
<dbReference type="Proteomes" id="UP000294498">
    <property type="component" value="Unassembled WGS sequence"/>
</dbReference>